<evidence type="ECO:0000313" key="7">
    <source>
        <dbReference type="EMBL" id="MBC8175766.1"/>
    </source>
</evidence>
<dbReference type="GO" id="GO:0005524">
    <property type="term" value="F:ATP binding"/>
    <property type="evidence" value="ECO:0007669"/>
    <property type="project" value="UniProtKB-KW"/>
</dbReference>
<sequence length="527" mass="60186">MPWSSSRKYLSLLRINNAILSQYTREELFRALAIEIKKLFPYDRCSIHLYDRKSNSLSYFATAEGIKPDGITCESSRPLPKGSVARMVIESRKPVIIRDLSRFDQLTTVESMWKEGLRSTLAFPLIIRDKILGSLHFSFKECPQNLDELCEFIEALSVQITIAIDNMLSYDKLRVINEKLEKEKRYVLERLDRLNLKFYYNSGVMVDLMRDVDLVADTDTSVLISGETGTGKDHIARYIHNLSWRKDHLFVKVNCAALVPTLIESELFGHAKGSFTGASNRRIGRFEMADGGTAFLDEIGDLPVQSQAKLLQVLEDKTFERVGESTPISVNFRVIAATNQDLPRKIRDRTFRRDLYYRVNTVHLNIPPLRDRMGDIPLLVRCFTTNFSERLQKPETRYSSAAIEALCQYPWPGNVRELENLVERIMINRAGHLITEGDIQRLLQPLEPAEKEYGGGFLTKDEMEKKHIEDALTKCGWIVGGKHGAASLLGIPRSTLQYRMKKLGIEAKQIRTSRSPATRESMGYGLR</sequence>
<evidence type="ECO:0000256" key="2">
    <source>
        <dbReference type="ARBA" id="ARBA00022840"/>
    </source>
</evidence>
<dbReference type="SMART" id="SM00382">
    <property type="entry name" value="AAA"/>
    <property type="match status" value="1"/>
</dbReference>
<dbReference type="PANTHER" id="PTHR32071:SF57">
    <property type="entry name" value="C4-DICARBOXYLATE TRANSPORT TRANSCRIPTIONAL REGULATORY PROTEIN DCTD"/>
    <property type="match status" value="1"/>
</dbReference>
<dbReference type="GO" id="GO:0043565">
    <property type="term" value="F:sequence-specific DNA binding"/>
    <property type="evidence" value="ECO:0007669"/>
    <property type="project" value="InterPro"/>
</dbReference>
<dbReference type="Gene3D" id="3.30.450.40">
    <property type="match status" value="1"/>
</dbReference>
<dbReference type="InterPro" id="IPR025944">
    <property type="entry name" value="Sigma_54_int_dom_CS"/>
</dbReference>
<dbReference type="Pfam" id="PF13185">
    <property type="entry name" value="GAF_2"/>
    <property type="match status" value="1"/>
</dbReference>
<dbReference type="InterPro" id="IPR003018">
    <property type="entry name" value="GAF"/>
</dbReference>
<keyword evidence="2" id="KW-0067">ATP-binding</keyword>
<comment type="caution">
    <text evidence="7">The sequence shown here is derived from an EMBL/GenBank/DDBJ whole genome shotgun (WGS) entry which is preliminary data.</text>
</comment>
<gene>
    <name evidence="7" type="ORF">H8E19_00065</name>
</gene>
<dbReference type="InterPro" id="IPR058031">
    <property type="entry name" value="AAA_lid_NorR"/>
</dbReference>
<dbReference type="PROSITE" id="PS50045">
    <property type="entry name" value="SIGMA54_INTERACT_4"/>
    <property type="match status" value="1"/>
</dbReference>
<keyword evidence="4" id="KW-0238">DNA-binding</keyword>
<evidence type="ECO:0000256" key="4">
    <source>
        <dbReference type="ARBA" id="ARBA00023125"/>
    </source>
</evidence>
<dbReference type="AlphaFoldDB" id="A0A8J6MXN0"/>
<dbReference type="Gene3D" id="3.40.50.300">
    <property type="entry name" value="P-loop containing nucleotide triphosphate hydrolases"/>
    <property type="match status" value="1"/>
</dbReference>
<dbReference type="GO" id="GO:0006355">
    <property type="term" value="P:regulation of DNA-templated transcription"/>
    <property type="evidence" value="ECO:0007669"/>
    <property type="project" value="InterPro"/>
</dbReference>
<evidence type="ECO:0000256" key="3">
    <source>
        <dbReference type="ARBA" id="ARBA00023015"/>
    </source>
</evidence>
<protein>
    <submittedName>
        <fullName evidence="7">Sigma 54-interacting transcriptional regulator</fullName>
    </submittedName>
</protein>
<dbReference type="SMART" id="SM00065">
    <property type="entry name" value="GAF"/>
    <property type="match status" value="1"/>
</dbReference>
<dbReference type="Pfam" id="PF25601">
    <property type="entry name" value="AAA_lid_14"/>
    <property type="match status" value="1"/>
</dbReference>
<dbReference type="InterPro" id="IPR029016">
    <property type="entry name" value="GAF-like_dom_sf"/>
</dbReference>
<dbReference type="InterPro" id="IPR027417">
    <property type="entry name" value="P-loop_NTPase"/>
</dbReference>
<evidence type="ECO:0000259" key="6">
    <source>
        <dbReference type="PROSITE" id="PS50045"/>
    </source>
</evidence>
<dbReference type="SUPFAM" id="SSF52540">
    <property type="entry name" value="P-loop containing nucleoside triphosphate hydrolases"/>
    <property type="match status" value="1"/>
</dbReference>
<dbReference type="Proteomes" id="UP000650524">
    <property type="component" value="Unassembled WGS sequence"/>
</dbReference>
<dbReference type="SUPFAM" id="SSF55781">
    <property type="entry name" value="GAF domain-like"/>
    <property type="match status" value="1"/>
</dbReference>
<dbReference type="InterPro" id="IPR003593">
    <property type="entry name" value="AAA+_ATPase"/>
</dbReference>
<proteinExistence type="predicted"/>
<dbReference type="CDD" id="cd00009">
    <property type="entry name" value="AAA"/>
    <property type="match status" value="1"/>
</dbReference>
<dbReference type="Pfam" id="PF02954">
    <property type="entry name" value="HTH_8"/>
    <property type="match status" value="1"/>
</dbReference>
<name>A0A8J6MXN0_9DELT</name>
<dbReference type="InterPro" id="IPR002197">
    <property type="entry name" value="HTH_Fis"/>
</dbReference>
<dbReference type="SUPFAM" id="SSF46689">
    <property type="entry name" value="Homeodomain-like"/>
    <property type="match status" value="1"/>
</dbReference>
<dbReference type="InterPro" id="IPR009057">
    <property type="entry name" value="Homeodomain-like_sf"/>
</dbReference>
<keyword evidence="3" id="KW-0805">Transcription regulation</keyword>
<dbReference type="Gene3D" id="1.10.8.60">
    <property type="match status" value="1"/>
</dbReference>
<keyword evidence="5" id="KW-0804">Transcription</keyword>
<organism evidence="7 8">
    <name type="scientific">Candidatus Desulfacyla euxinica</name>
    <dbReference type="NCBI Taxonomy" id="2841693"/>
    <lineage>
        <taxon>Bacteria</taxon>
        <taxon>Deltaproteobacteria</taxon>
        <taxon>Candidatus Desulfacyla</taxon>
    </lineage>
</organism>
<dbReference type="InterPro" id="IPR025662">
    <property type="entry name" value="Sigma_54_int_dom_ATP-bd_1"/>
</dbReference>
<dbReference type="PROSITE" id="PS00688">
    <property type="entry name" value="SIGMA54_INTERACT_3"/>
    <property type="match status" value="1"/>
</dbReference>
<dbReference type="Gene3D" id="1.10.10.60">
    <property type="entry name" value="Homeodomain-like"/>
    <property type="match status" value="1"/>
</dbReference>
<keyword evidence="1" id="KW-0547">Nucleotide-binding</keyword>
<dbReference type="FunFam" id="3.40.50.300:FF:000006">
    <property type="entry name" value="DNA-binding transcriptional regulator NtrC"/>
    <property type="match status" value="1"/>
</dbReference>
<evidence type="ECO:0000256" key="1">
    <source>
        <dbReference type="ARBA" id="ARBA00022741"/>
    </source>
</evidence>
<dbReference type="PROSITE" id="PS00675">
    <property type="entry name" value="SIGMA54_INTERACT_1"/>
    <property type="match status" value="1"/>
</dbReference>
<dbReference type="InterPro" id="IPR002078">
    <property type="entry name" value="Sigma_54_int"/>
</dbReference>
<evidence type="ECO:0000313" key="8">
    <source>
        <dbReference type="Proteomes" id="UP000650524"/>
    </source>
</evidence>
<feature type="domain" description="Sigma-54 factor interaction" evidence="6">
    <location>
        <begin position="198"/>
        <end position="427"/>
    </location>
</feature>
<dbReference type="EMBL" id="JACNJD010000006">
    <property type="protein sequence ID" value="MBC8175766.1"/>
    <property type="molecule type" value="Genomic_DNA"/>
</dbReference>
<accession>A0A8J6MXN0</accession>
<dbReference type="Pfam" id="PF00158">
    <property type="entry name" value="Sigma54_activat"/>
    <property type="match status" value="1"/>
</dbReference>
<reference evidence="7 8" key="1">
    <citation type="submission" date="2020-08" db="EMBL/GenBank/DDBJ databases">
        <title>Bridging the membrane lipid divide: bacteria of the FCB group superphylum have the potential to synthesize archaeal ether lipids.</title>
        <authorList>
            <person name="Villanueva L."/>
            <person name="Von Meijenfeldt F.A.B."/>
            <person name="Westbye A.B."/>
            <person name="Yadav S."/>
            <person name="Hopmans E.C."/>
            <person name="Dutilh B.E."/>
            <person name="Sinninghe Damste J.S."/>
        </authorList>
    </citation>
    <scope>NUCLEOTIDE SEQUENCE [LARGE SCALE GENOMIC DNA]</scope>
    <source>
        <strain evidence="7">NIOZ-UU27</strain>
    </source>
</reference>
<dbReference type="PANTHER" id="PTHR32071">
    <property type="entry name" value="TRANSCRIPTIONAL REGULATORY PROTEIN"/>
    <property type="match status" value="1"/>
</dbReference>
<evidence type="ECO:0000256" key="5">
    <source>
        <dbReference type="ARBA" id="ARBA00023163"/>
    </source>
</evidence>